<evidence type="ECO:0000256" key="1">
    <source>
        <dbReference type="ARBA" id="ARBA00004196"/>
    </source>
</evidence>
<proteinExistence type="inferred from homology"/>
<evidence type="ECO:0000256" key="7">
    <source>
        <dbReference type="SAM" id="SignalP"/>
    </source>
</evidence>
<keyword evidence="6" id="KW-0175">Coiled coil</keyword>
<keyword evidence="2 5" id="KW-0813">Transport</keyword>
<feature type="coiled-coil region" evidence="6">
    <location>
        <begin position="173"/>
        <end position="200"/>
    </location>
</feature>
<keyword evidence="9" id="KW-1185">Reference proteome</keyword>
<dbReference type="PRINTS" id="PR00690">
    <property type="entry name" value="ADHESNFAMILY"/>
</dbReference>
<comment type="similarity">
    <text evidence="5">Belongs to the bacterial solute-binding protein 9 family.</text>
</comment>
<dbReference type="EMBL" id="JBHTKK010000016">
    <property type="protein sequence ID" value="MFD1066994.1"/>
    <property type="molecule type" value="Genomic_DNA"/>
</dbReference>
<dbReference type="SUPFAM" id="SSF53807">
    <property type="entry name" value="Helical backbone' metal receptor"/>
    <property type="match status" value="1"/>
</dbReference>
<dbReference type="Pfam" id="PF01297">
    <property type="entry name" value="ZnuA"/>
    <property type="match status" value="1"/>
</dbReference>
<dbReference type="PROSITE" id="PS51257">
    <property type="entry name" value="PROKAR_LIPOPROTEIN"/>
    <property type="match status" value="1"/>
</dbReference>
<evidence type="ECO:0000256" key="2">
    <source>
        <dbReference type="ARBA" id="ARBA00022448"/>
    </source>
</evidence>
<dbReference type="PANTHER" id="PTHR42953:SF1">
    <property type="entry name" value="METAL-BINDING PROTEIN HI_0362-RELATED"/>
    <property type="match status" value="1"/>
</dbReference>
<accession>A0ABW3NHG6</accession>
<name>A0ABW3NHG6_9BACI</name>
<dbReference type="InterPro" id="IPR006128">
    <property type="entry name" value="Lipoprotein_PsaA-like"/>
</dbReference>
<evidence type="ECO:0000256" key="5">
    <source>
        <dbReference type="RuleBase" id="RU003512"/>
    </source>
</evidence>
<evidence type="ECO:0000313" key="8">
    <source>
        <dbReference type="EMBL" id="MFD1066994.1"/>
    </source>
</evidence>
<dbReference type="Proteomes" id="UP001597041">
    <property type="component" value="Unassembled WGS sequence"/>
</dbReference>
<reference evidence="9" key="1">
    <citation type="journal article" date="2019" name="Int. J. Syst. Evol. Microbiol.">
        <title>The Global Catalogue of Microorganisms (GCM) 10K type strain sequencing project: providing services to taxonomists for standard genome sequencing and annotation.</title>
        <authorList>
            <consortium name="The Broad Institute Genomics Platform"/>
            <consortium name="The Broad Institute Genome Sequencing Center for Infectious Disease"/>
            <person name="Wu L."/>
            <person name="Ma J."/>
        </authorList>
    </citation>
    <scope>NUCLEOTIDE SEQUENCE [LARGE SCALE GENOMIC DNA]</scope>
    <source>
        <strain evidence="9">CCUG 56608</strain>
    </source>
</reference>
<evidence type="ECO:0000313" key="9">
    <source>
        <dbReference type="Proteomes" id="UP001597041"/>
    </source>
</evidence>
<comment type="subcellular location">
    <subcellularLocation>
        <location evidence="1">Cell envelope</location>
    </subcellularLocation>
</comment>
<evidence type="ECO:0000256" key="4">
    <source>
        <dbReference type="ARBA" id="ARBA00022729"/>
    </source>
</evidence>
<dbReference type="InterPro" id="IPR006129">
    <property type="entry name" value="AdhesinB"/>
</dbReference>
<protein>
    <submittedName>
        <fullName evidence="8">Metal ABC transporter solute-binding protein, Zn/Mn family</fullName>
    </submittedName>
</protein>
<keyword evidence="4 7" id="KW-0732">Signal</keyword>
<evidence type="ECO:0000256" key="6">
    <source>
        <dbReference type="SAM" id="Coils"/>
    </source>
</evidence>
<evidence type="ECO:0000256" key="3">
    <source>
        <dbReference type="ARBA" id="ARBA00022723"/>
    </source>
</evidence>
<sequence length="323" mass="35069">MKCSWKKLLGFAILIGVLFLAACGSDNEEGNADDGEEGASGDEPIEIVTTIAQIGEPISEIGGDLVNVETLMGPSVDPHLYDPTQGDIATLDEADVVFYSGLHLEANMEEPLESISSEKPVLAIGETLPEDVLLEDEEEPGAPDPHIWFDYNLWQDALDAAVEELKEYAPEHADELEEGKQEYFAQLEELDEEAAKLQDIPDEQRVLVTAHDAFNYFGELHDMEVVGLQGISTESEAGVSDVNDTISIIEEHEVPAIFVESSVNQDTINAVIEGAADNGMEVEIGGELFSDAMGEEGTEEGTYIGMYKHNIDTIYEALTGGDE</sequence>
<dbReference type="InterPro" id="IPR006127">
    <property type="entry name" value="ZnuA-like"/>
</dbReference>
<dbReference type="InterPro" id="IPR050492">
    <property type="entry name" value="Bact_metal-bind_prot9"/>
</dbReference>
<dbReference type="PRINTS" id="PR00691">
    <property type="entry name" value="ADHESINB"/>
</dbReference>
<keyword evidence="3" id="KW-0479">Metal-binding</keyword>
<organism evidence="8 9">
    <name type="scientific">Oceanobacillus locisalsi</name>
    <dbReference type="NCBI Taxonomy" id="546107"/>
    <lineage>
        <taxon>Bacteria</taxon>
        <taxon>Bacillati</taxon>
        <taxon>Bacillota</taxon>
        <taxon>Bacilli</taxon>
        <taxon>Bacillales</taxon>
        <taxon>Bacillaceae</taxon>
        <taxon>Oceanobacillus</taxon>
    </lineage>
</organism>
<comment type="caution">
    <text evidence="8">The sequence shown here is derived from an EMBL/GenBank/DDBJ whole genome shotgun (WGS) entry which is preliminary data.</text>
</comment>
<dbReference type="RefSeq" id="WP_379592844.1">
    <property type="nucleotide sequence ID" value="NZ_JBHTKK010000016.1"/>
</dbReference>
<dbReference type="Gene3D" id="3.40.50.1980">
    <property type="entry name" value="Nitrogenase molybdenum iron protein domain"/>
    <property type="match status" value="2"/>
</dbReference>
<feature type="chain" id="PRO_5046558169" evidence="7">
    <location>
        <begin position="23"/>
        <end position="323"/>
    </location>
</feature>
<dbReference type="PANTHER" id="PTHR42953">
    <property type="entry name" value="HIGH-AFFINITY ZINC UPTAKE SYSTEM PROTEIN ZNUA-RELATED"/>
    <property type="match status" value="1"/>
</dbReference>
<gene>
    <name evidence="8" type="ORF">ACFQ19_13270</name>
</gene>
<feature type="signal peptide" evidence="7">
    <location>
        <begin position="1"/>
        <end position="22"/>
    </location>
</feature>